<keyword evidence="4" id="KW-0238">DNA-binding</keyword>
<evidence type="ECO:0000256" key="6">
    <source>
        <dbReference type="PIRSR" id="PIRSR606118-50"/>
    </source>
</evidence>
<dbReference type="InterPro" id="IPR036162">
    <property type="entry name" value="Resolvase-like_N_sf"/>
</dbReference>
<dbReference type="Proteomes" id="UP001155010">
    <property type="component" value="Unassembled WGS sequence"/>
</dbReference>
<dbReference type="InterPro" id="IPR009057">
    <property type="entry name" value="Homeodomain-like_sf"/>
</dbReference>
<dbReference type="RefSeq" id="WP_259082607.1">
    <property type="nucleotide sequence ID" value="NZ_JANTZQ010000017.1"/>
</dbReference>
<name>A0A9X2ZTG3_9BACT</name>
<dbReference type="InterPro" id="IPR006120">
    <property type="entry name" value="Resolvase_HTH_dom"/>
</dbReference>
<organism evidence="9 10">
    <name type="scientific">Salinibacter ruber</name>
    <dbReference type="NCBI Taxonomy" id="146919"/>
    <lineage>
        <taxon>Bacteria</taxon>
        <taxon>Pseudomonadati</taxon>
        <taxon>Rhodothermota</taxon>
        <taxon>Rhodothermia</taxon>
        <taxon>Rhodothermales</taxon>
        <taxon>Salinibacteraceae</taxon>
        <taxon>Salinibacter</taxon>
    </lineage>
</organism>
<evidence type="ECO:0000259" key="8">
    <source>
        <dbReference type="PROSITE" id="PS51736"/>
    </source>
</evidence>
<dbReference type="AlphaFoldDB" id="A0A9X2ZTG3"/>
<dbReference type="InterPro" id="IPR006119">
    <property type="entry name" value="Resolv_N"/>
</dbReference>
<protein>
    <submittedName>
        <fullName evidence="9">DNA invertase Pin-like site-specific DNA recombinase</fullName>
    </submittedName>
</protein>
<dbReference type="Pfam" id="PF02796">
    <property type="entry name" value="HTH_7"/>
    <property type="match status" value="1"/>
</dbReference>
<accession>A0A9X2ZTG3</accession>
<evidence type="ECO:0000313" key="9">
    <source>
        <dbReference type="EMBL" id="MCS3953360.1"/>
    </source>
</evidence>
<dbReference type="PROSITE" id="PS51736">
    <property type="entry name" value="RECOMBINASES_3"/>
    <property type="match status" value="1"/>
</dbReference>
<dbReference type="PANTHER" id="PTHR30461">
    <property type="entry name" value="DNA-INVERTASE FROM LAMBDOID PROPHAGE"/>
    <property type="match status" value="1"/>
</dbReference>
<dbReference type="SUPFAM" id="SSF53041">
    <property type="entry name" value="Resolvase-like"/>
    <property type="match status" value="1"/>
</dbReference>
<evidence type="ECO:0000256" key="5">
    <source>
        <dbReference type="ARBA" id="ARBA00023172"/>
    </source>
</evidence>
<dbReference type="FunFam" id="3.40.50.1390:FF:000001">
    <property type="entry name" value="DNA recombinase"/>
    <property type="match status" value="1"/>
</dbReference>
<evidence type="ECO:0000256" key="2">
    <source>
        <dbReference type="ARBA" id="ARBA00022908"/>
    </source>
</evidence>
<evidence type="ECO:0000256" key="3">
    <source>
        <dbReference type="ARBA" id="ARBA00023100"/>
    </source>
</evidence>
<dbReference type="SUPFAM" id="SSF46689">
    <property type="entry name" value="Homeodomain-like"/>
    <property type="match status" value="1"/>
</dbReference>
<dbReference type="EMBL" id="JANUBB010000024">
    <property type="protein sequence ID" value="MCS3953360.1"/>
    <property type="molecule type" value="Genomic_DNA"/>
</dbReference>
<dbReference type="SMART" id="SM00857">
    <property type="entry name" value="Resolvase"/>
    <property type="match status" value="1"/>
</dbReference>
<dbReference type="InterPro" id="IPR050639">
    <property type="entry name" value="SSR_resolvase"/>
</dbReference>
<evidence type="ECO:0000256" key="7">
    <source>
        <dbReference type="PROSITE-ProRule" id="PRU10137"/>
    </source>
</evidence>
<dbReference type="Gene3D" id="3.40.50.1390">
    <property type="entry name" value="Resolvase, N-terminal catalytic domain"/>
    <property type="match status" value="1"/>
</dbReference>
<dbReference type="GO" id="GO:0000150">
    <property type="term" value="F:DNA strand exchange activity"/>
    <property type="evidence" value="ECO:0007669"/>
    <property type="project" value="UniProtKB-KW"/>
</dbReference>
<dbReference type="GO" id="GO:0003677">
    <property type="term" value="F:DNA binding"/>
    <property type="evidence" value="ECO:0007669"/>
    <property type="project" value="UniProtKB-KW"/>
</dbReference>
<sequence length="188" mass="21353">MRIGYARVSTGDQNLDAQIDELEDAGCERIYKEKTSGAAKERPELERCMEELREGDTLCVWRLDRLGRSLKDLVSKMESLEEKGTDFVSLTEGIDTTTAQGKLTFHIFGALAEFERELTRERTMAGLRAARERGRVGGRPPALDENEIPQVQAMMRDEEVSTSEICERFGISRATLYRYVGPDGERRR</sequence>
<reference evidence="9" key="1">
    <citation type="submission" date="2022-08" db="EMBL/GenBank/DDBJ databases">
        <title>Genomic Encyclopedia of Type Strains, Phase V (KMG-V): Genome sequencing to study the core and pangenomes of soil and plant-associated prokaryotes.</title>
        <authorList>
            <person name="Whitman W."/>
        </authorList>
    </citation>
    <scope>NUCLEOTIDE SEQUENCE</scope>
    <source>
        <strain evidence="9">SP2017</strain>
    </source>
</reference>
<keyword evidence="3" id="KW-0230">DNA invertase</keyword>
<proteinExistence type="inferred from homology"/>
<dbReference type="Pfam" id="PF00239">
    <property type="entry name" value="Resolvase"/>
    <property type="match status" value="1"/>
</dbReference>
<comment type="similarity">
    <text evidence="1">Belongs to the site-specific recombinase resolvase family.</text>
</comment>
<dbReference type="PROSITE" id="PS00397">
    <property type="entry name" value="RECOMBINASES_1"/>
    <property type="match status" value="1"/>
</dbReference>
<dbReference type="GO" id="GO:0015074">
    <property type="term" value="P:DNA integration"/>
    <property type="evidence" value="ECO:0007669"/>
    <property type="project" value="UniProtKB-KW"/>
</dbReference>
<keyword evidence="2" id="KW-0229">DNA integration</keyword>
<dbReference type="PANTHER" id="PTHR30461:SF2">
    <property type="entry name" value="SERINE RECOMBINASE PINE-RELATED"/>
    <property type="match status" value="1"/>
</dbReference>
<evidence type="ECO:0000313" key="10">
    <source>
        <dbReference type="Proteomes" id="UP001155010"/>
    </source>
</evidence>
<feature type="active site" description="O-(5'-phospho-DNA)-serine intermediate" evidence="6 7">
    <location>
        <position position="9"/>
    </location>
</feature>
<evidence type="ECO:0000256" key="1">
    <source>
        <dbReference type="ARBA" id="ARBA00009913"/>
    </source>
</evidence>
<dbReference type="Gene3D" id="1.10.10.60">
    <property type="entry name" value="Homeodomain-like"/>
    <property type="match status" value="1"/>
</dbReference>
<feature type="domain" description="Resolvase/invertase-type recombinase catalytic" evidence="8">
    <location>
        <begin position="1"/>
        <end position="134"/>
    </location>
</feature>
<gene>
    <name evidence="9" type="ORF">GGP83_003335</name>
</gene>
<comment type="caution">
    <text evidence="9">The sequence shown here is derived from an EMBL/GenBank/DDBJ whole genome shotgun (WGS) entry which is preliminary data.</text>
</comment>
<dbReference type="InterPro" id="IPR006118">
    <property type="entry name" value="Recombinase_CS"/>
</dbReference>
<dbReference type="CDD" id="cd03768">
    <property type="entry name" value="SR_ResInv"/>
    <property type="match status" value="1"/>
</dbReference>
<evidence type="ECO:0000256" key="4">
    <source>
        <dbReference type="ARBA" id="ARBA00023125"/>
    </source>
</evidence>
<dbReference type="CDD" id="cd00569">
    <property type="entry name" value="HTH_Hin_like"/>
    <property type="match status" value="1"/>
</dbReference>
<keyword evidence="5" id="KW-0233">DNA recombination</keyword>